<dbReference type="EMBL" id="JAAWVN010023890">
    <property type="protein sequence ID" value="MBN3293911.1"/>
    <property type="molecule type" value="Genomic_DNA"/>
</dbReference>
<feature type="compositionally biased region" description="Basic and acidic residues" evidence="2">
    <location>
        <begin position="249"/>
        <end position="262"/>
    </location>
</feature>
<name>A0ABS2Z4E0_POLSE</name>
<feature type="compositionally biased region" description="Basic and acidic residues" evidence="2">
    <location>
        <begin position="165"/>
        <end position="197"/>
    </location>
</feature>
<dbReference type="Proteomes" id="UP001166052">
    <property type="component" value="Unassembled WGS sequence"/>
</dbReference>
<evidence type="ECO:0000259" key="4">
    <source>
        <dbReference type="Pfam" id="PF23348"/>
    </source>
</evidence>
<dbReference type="InterPro" id="IPR057584">
    <property type="entry name" value="RDM3_C"/>
</dbReference>
<feature type="compositionally biased region" description="Basic and acidic residues" evidence="2">
    <location>
        <begin position="208"/>
        <end position="240"/>
    </location>
</feature>
<feature type="compositionally biased region" description="Basic and acidic residues" evidence="2">
    <location>
        <begin position="353"/>
        <end position="385"/>
    </location>
</feature>
<proteinExistence type="inferred from homology"/>
<accession>A0ABS2Z4E0</accession>
<dbReference type="Gene3D" id="2.30.29.30">
    <property type="entry name" value="Pleckstrin-homology domain (PH domain)/Phosphotyrosine-binding domain (PTB)"/>
    <property type="match status" value="2"/>
</dbReference>
<feature type="compositionally biased region" description="Basic and acidic residues" evidence="2">
    <location>
        <begin position="396"/>
        <end position="428"/>
    </location>
</feature>
<feature type="domain" description="Cerebral cavernous malformations 2 harmonin-homology" evidence="3">
    <location>
        <begin position="634"/>
        <end position="733"/>
    </location>
</feature>
<comment type="similarity">
    <text evidence="1">Belongs to the CCM2 family.</text>
</comment>
<reference evidence="5" key="1">
    <citation type="journal article" date="2021" name="Cell">
        <title>Tracing the genetic footprints of vertebrate landing in non-teleost ray-finned fishes.</title>
        <authorList>
            <person name="Bi X."/>
            <person name="Wang K."/>
            <person name="Yang L."/>
            <person name="Pan H."/>
            <person name="Jiang H."/>
            <person name="Wei Q."/>
            <person name="Fang M."/>
            <person name="Yu H."/>
            <person name="Zhu C."/>
            <person name="Cai Y."/>
            <person name="He Y."/>
            <person name="Gan X."/>
            <person name="Zeng H."/>
            <person name="Yu D."/>
            <person name="Zhu Y."/>
            <person name="Jiang H."/>
            <person name="Qiu Q."/>
            <person name="Yang H."/>
            <person name="Zhang Y.E."/>
            <person name="Wang W."/>
            <person name="Zhu M."/>
            <person name="He S."/>
            <person name="Zhang G."/>
        </authorList>
    </citation>
    <scope>NUCLEOTIDE SEQUENCE</scope>
    <source>
        <strain evidence="5">Bchr_001</strain>
    </source>
</reference>
<organism evidence="5 6">
    <name type="scientific">Polypterus senegalus</name>
    <name type="common">Senegal bichir</name>
    <dbReference type="NCBI Taxonomy" id="55291"/>
    <lineage>
        <taxon>Eukaryota</taxon>
        <taxon>Metazoa</taxon>
        <taxon>Chordata</taxon>
        <taxon>Craniata</taxon>
        <taxon>Vertebrata</taxon>
        <taxon>Euteleostomi</taxon>
        <taxon>Actinopterygii</taxon>
        <taxon>Polypteriformes</taxon>
        <taxon>Polypteridae</taxon>
        <taxon>Polypterus</taxon>
    </lineage>
</organism>
<dbReference type="Pfam" id="PF23348">
    <property type="entry name" value="RDM3_C"/>
    <property type="match status" value="1"/>
</dbReference>
<feature type="domain" description="DM3" evidence="4">
    <location>
        <begin position="216"/>
        <end position="315"/>
    </location>
</feature>
<keyword evidence="6" id="KW-1185">Reference proteome</keyword>
<feature type="region of interest" description="Disordered" evidence="2">
    <location>
        <begin position="154"/>
        <end position="272"/>
    </location>
</feature>
<comment type="caution">
    <text evidence="5">The sequence shown here is derived from an EMBL/GenBank/DDBJ whole genome shotgun (WGS) entry which is preliminary data.</text>
</comment>
<feature type="non-terminal residue" evidence="5">
    <location>
        <position position="1"/>
    </location>
</feature>
<dbReference type="InterPro" id="IPR011993">
    <property type="entry name" value="PH-like_dom_sf"/>
</dbReference>
<feature type="compositionally biased region" description="Basic and acidic residues" evidence="2">
    <location>
        <begin position="437"/>
        <end position="450"/>
    </location>
</feature>
<dbReference type="InterPro" id="IPR032375">
    <property type="entry name" value="CCM2_C"/>
</dbReference>
<sequence>GFVSPIKRLVFPKAARKQAEKNSLYRRPLHSVPLYPPDYFIDPERLLHDYVEKEVKFLGHLTWVSCSLNPSSRDELLQLLDTARKLKELPLHTTSEQDSILSLSARCLLLTWRDNEELILRIPTHEIAAASYLRDDALHLLVLKTGLGVDPVPAVGSLEHPSSSLEKKQGGSSIEKRRQTVSNMDRRPAGGTMERRHTICSLDWKMSGNHEQKQTGGSLERKTPGGNLEHKQVGGSWERRQTRKTGGSWERRPVSGSWERRNTGNVGGSWERRYTGKTGGSWERKHTYGGSWERRQTYSGSWERGKSYGSWERRNAEINPLDPQKPTPSPDAYWLGVDPVPAVGSLEHPSSSLEKKQGGSSIEKRRQTVSNMDRRPAGGTMERRHTICSLDWKMSGNHEQKQTGGSLERKTPGGNLEHKQVGGSWERRQTRKTGGSWERRPVSGSWERRNTGNVGGSWERRYTGKTGGSWERKHTYGGSWERRQTYSGSWERGKSYGSWERRNAEINPLDPQKPTPSPDAYCNLVILAVANKDAAEEYCALICQVFQIIYGDQTIECVDRAGYHYSSTADRRWLLQRSDSRMTDLTYGYDADFSCCSSFNGSQETFDPYYSENYSENSSMSFRQSRHSLATLCSESDQSNVGVELLQEYMNTLRSKLTPPEIQHFALLLREYRMGAPIEDYCSELLRLYGEKRKFLLLGMRPFIPDNDVGMFESFLESIGIREGGILTDSFGRIKRSMSNTSASAVRSYDSWSLHSESENFNRMITDITHDIEALGCEEEDDIEEEDNYL</sequence>
<evidence type="ECO:0000259" key="3">
    <source>
        <dbReference type="Pfam" id="PF16545"/>
    </source>
</evidence>
<dbReference type="Pfam" id="PF16545">
    <property type="entry name" value="CCM2_C"/>
    <property type="match status" value="1"/>
</dbReference>
<gene>
    <name evidence="5" type="primary">Ccm2l</name>
    <name evidence="5" type="ORF">GTO92_0020704</name>
</gene>
<protein>
    <submittedName>
        <fullName evidence="5">CCM2L protein</fullName>
    </submittedName>
</protein>
<evidence type="ECO:0000256" key="2">
    <source>
        <dbReference type="SAM" id="MobiDB-lite"/>
    </source>
</evidence>
<dbReference type="CDD" id="cd13516">
    <property type="entry name" value="HHD_CCM2"/>
    <property type="match status" value="1"/>
</dbReference>
<evidence type="ECO:0000313" key="6">
    <source>
        <dbReference type="Proteomes" id="UP001166052"/>
    </source>
</evidence>
<evidence type="ECO:0000256" key="1">
    <source>
        <dbReference type="ARBA" id="ARBA00010822"/>
    </source>
</evidence>
<dbReference type="PANTHER" id="PTHR21642">
    <property type="entry name" value="CEREBRAL CAVERNOUS MALFORMATIONS PROTEIN 2 HOMOLOG"/>
    <property type="match status" value="1"/>
</dbReference>
<dbReference type="InterPro" id="IPR026159">
    <property type="entry name" value="Malcavernin"/>
</dbReference>
<evidence type="ECO:0000313" key="5">
    <source>
        <dbReference type="EMBL" id="MBN3293911.1"/>
    </source>
</evidence>
<dbReference type="Gene3D" id="1.20.1160.20">
    <property type="match status" value="1"/>
</dbReference>
<dbReference type="PANTHER" id="PTHR21642:SF2">
    <property type="entry name" value="CEREBRAL CAVERNOUS MALFORMATIONS 2 PROTEIN-LIKE"/>
    <property type="match status" value="1"/>
</dbReference>
<feature type="region of interest" description="Disordered" evidence="2">
    <location>
        <begin position="344"/>
        <end position="460"/>
    </location>
</feature>
<feature type="non-terminal residue" evidence="5">
    <location>
        <position position="790"/>
    </location>
</feature>